<dbReference type="OrthoDB" id="7433394at2"/>
<feature type="chain" id="PRO_5011629485" evidence="1">
    <location>
        <begin position="21"/>
        <end position="253"/>
    </location>
</feature>
<evidence type="ECO:0000256" key="1">
    <source>
        <dbReference type="SAM" id="SignalP"/>
    </source>
</evidence>
<reference evidence="3" key="1">
    <citation type="submission" date="2016-10" db="EMBL/GenBank/DDBJ databases">
        <authorList>
            <person name="Varghese N."/>
            <person name="Submissions S."/>
        </authorList>
    </citation>
    <scope>NUCLEOTIDE SEQUENCE [LARGE SCALE GENOMIC DNA]</scope>
    <source>
        <strain evidence="3">CGMCC 1.10370</strain>
    </source>
</reference>
<organism evidence="2 3">
    <name type="scientific">Flavobacterium phragmitis</name>
    <dbReference type="NCBI Taxonomy" id="739143"/>
    <lineage>
        <taxon>Bacteria</taxon>
        <taxon>Pseudomonadati</taxon>
        <taxon>Bacteroidota</taxon>
        <taxon>Flavobacteriia</taxon>
        <taxon>Flavobacteriales</taxon>
        <taxon>Flavobacteriaceae</taxon>
        <taxon>Flavobacterium</taxon>
    </lineage>
</organism>
<dbReference type="EMBL" id="FOMH01000001">
    <property type="protein sequence ID" value="SFC54241.1"/>
    <property type="molecule type" value="Genomic_DNA"/>
</dbReference>
<dbReference type="Proteomes" id="UP000199672">
    <property type="component" value="Unassembled WGS sequence"/>
</dbReference>
<dbReference type="RefSeq" id="WP_091490064.1">
    <property type="nucleotide sequence ID" value="NZ_FOMH01000001.1"/>
</dbReference>
<protein>
    <submittedName>
        <fullName evidence="2">Uncharacterized protein</fullName>
    </submittedName>
</protein>
<gene>
    <name evidence="2" type="ORF">SAMN05216297_101199</name>
</gene>
<evidence type="ECO:0000313" key="3">
    <source>
        <dbReference type="Proteomes" id="UP000199672"/>
    </source>
</evidence>
<proteinExistence type="predicted"/>
<keyword evidence="1" id="KW-0732">Signal</keyword>
<dbReference type="AlphaFoldDB" id="A0A1I1K161"/>
<accession>A0A1I1K161</accession>
<feature type="signal peptide" evidence="1">
    <location>
        <begin position="1"/>
        <end position="20"/>
    </location>
</feature>
<evidence type="ECO:0000313" key="2">
    <source>
        <dbReference type="EMBL" id="SFC54241.1"/>
    </source>
</evidence>
<dbReference type="STRING" id="739143.SAMN05216297_101199"/>
<sequence length="253" mass="29511">MKTYRTFLLFLIFCSLFTNAQDLKPEYQKFISKFILEVKNNDKEAVSKHFKFPFKREYPIPLVKDKQDFIKRYNQIFDKVLIEKITKSDPAIDWSEVGWRGIMLNRGDLWIDTDGKISSINHQSDEELKLKKELIAVQKKEVNASLSKFKEPVAILETAKFRIRIDDLGNDNYRYASWSVKQKMTEKPDLIIEKGVFHADGTGGNHYYEFKKGNFTYNCYIIVLGQSDSPPAILTVYQSGKEILSQDAKILRQ</sequence>
<name>A0A1I1K161_9FLAO</name>
<keyword evidence="3" id="KW-1185">Reference proteome</keyword>